<organism evidence="1 2">
    <name type="scientific">Trichlorobacter lovleyi (strain ATCC BAA-1151 / DSM 17278 / SZ)</name>
    <name type="common">Geobacter lovleyi</name>
    <dbReference type="NCBI Taxonomy" id="398767"/>
    <lineage>
        <taxon>Bacteria</taxon>
        <taxon>Pseudomonadati</taxon>
        <taxon>Thermodesulfobacteriota</taxon>
        <taxon>Desulfuromonadia</taxon>
        <taxon>Geobacterales</taxon>
        <taxon>Geobacteraceae</taxon>
        <taxon>Trichlorobacter</taxon>
    </lineage>
</organism>
<dbReference type="NCBIfam" id="TIGR03768">
    <property type="entry name" value="RPA4764"/>
    <property type="match status" value="1"/>
</dbReference>
<accession>B3E2T6</accession>
<dbReference type="EMBL" id="CP001089">
    <property type="protein sequence ID" value="ACD95743.1"/>
    <property type="molecule type" value="Genomic_DNA"/>
</dbReference>
<gene>
    <name evidence="1" type="ordered locus">Glov_2027</name>
</gene>
<dbReference type="KEGG" id="glo:Glov_2027"/>
<dbReference type="SUPFAM" id="SSF56300">
    <property type="entry name" value="Metallo-dependent phosphatases"/>
    <property type="match status" value="1"/>
</dbReference>
<dbReference type="OrthoDB" id="8132905at2"/>
<dbReference type="HOGENOM" id="CLU_018956_0_0_7"/>
<evidence type="ECO:0000313" key="2">
    <source>
        <dbReference type="Proteomes" id="UP000002420"/>
    </source>
</evidence>
<dbReference type="InterPro" id="IPR051918">
    <property type="entry name" value="STPP_CPPED1"/>
</dbReference>
<dbReference type="STRING" id="398767.Glov_2027"/>
<dbReference type="RefSeq" id="WP_012470082.1">
    <property type="nucleotide sequence ID" value="NC_010814.1"/>
</dbReference>
<evidence type="ECO:0000313" key="1">
    <source>
        <dbReference type="EMBL" id="ACD95743.1"/>
    </source>
</evidence>
<dbReference type="Gene3D" id="3.60.21.10">
    <property type="match status" value="1"/>
</dbReference>
<dbReference type="Proteomes" id="UP000002420">
    <property type="component" value="Chromosome"/>
</dbReference>
<keyword evidence="2" id="KW-1185">Reference proteome</keyword>
<dbReference type="PANTHER" id="PTHR43143:SF1">
    <property type="entry name" value="SERINE_THREONINE-PROTEIN PHOSPHATASE CPPED1"/>
    <property type="match status" value="1"/>
</dbReference>
<dbReference type="InterPro" id="IPR022507">
    <property type="entry name" value="Metallophosphoesterase_RPA4764"/>
</dbReference>
<proteinExistence type="predicted"/>
<dbReference type="AlphaFoldDB" id="B3E2T6"/>
<sequence>MASNDPTMSGAVTRRDFVKYSAGTVACMYLTTLNIGCSSSTVQVIQWPISNTVYTTAEHQILPVPVAAGAPLIAPKELARYSQYNYSSWNVGPGLPCTVWETIAVKAPNAALLLSFFTITDVHITDKESPAQPLYFEWSQAAGSTTMNSSAYSPVILASTHLLDAAVQTINAVHRTSPFDFGIALGDACNNTQYNELRWYIDVLDGKVITPSSGDHVGAGFIDYQKPYQAAGLDKSIPWYQVLGNHDQFWMGSCYESPLLRAAHISNSILTTDNSAANCQSIGQPGFYSGVIDGSDPLGPVILSGPEQNYPVPPSVVADPDRRSLSTSLSSSQNWIREFFITTSTPVGHGFNLVDPAMARDFACYSFVPKANMPIKVIVLDDTCKGTGQPNYAGGSLDQIRLDWLKQELQAGQDNNQLMIIAAHIPFRVYKDLVTDPAQVATNPQIMTLFLPMPVYSVVNDDALLSVLQGYPNLIMWIAGHRHMNTVTPQIHPTDPTRSFWEVETSSLRDFPQQFRTFRIYRNTNNTVSIIITNVDPAVSTASPATTSRGNAIATARITAHVPMGDATSHSINAELVVQLTPTMQAVIANAGTPV</sequence>
<dbReference type="InterPro" id="IPR029052">
    <property type="entry name" value="Metallo-depent_PP-like"/>
</dbReference>
<protein>
    <submittedName>
        <fullName evidence="1">Metallophosphoesterase</fullName>
    </submittedName>
</protein>
<reference evidence="1 2" key="1">
    <citation type="submission" date="2008-05" db="EMBL/GenBank/DDBJ databases">
        <title>Complete sequence of chromosome of Geobacter lovleyi SZ.</title>
        <authorList>
            <consortium name="US DOE Joint Genome Institute"/>
            <person name="Lucas S."/>
            <person name="Copeland A."/>
            <person name="Lapidus A."/>
            <person name="Glavina del Rio T."/>
            <person name="Dalin E."/>
            <person name="Tice H."/>
            <person name="Bruce D."/>
            <person name="Goodwin L."/>
            <person name="Pitluck S."/>
            <person name="Chertkov O."/>
            <person name="Meincke L."/>
            <person name="Brettin T."/>
            <person name="Detter J.C."/>
            <person name="Han C."/>
            <person name="Tapia R."/>
            <person name="Kuske C.R."/>
            <person name="Schmutz J."/>
            <person name="Larimer F."/>
            <person name="Land M."/>
            <person name="Hauser L."/>
            <person name="Kyrpides N."/>
            <person name="Mikhailova N."/>
            <person name="Sung Y."/>
            <person name="Fletcher K.E."/>
            <person name="Ritalahti K.M."/>
            <person name="Loeffler F.E."/>
            <person name="Richardson P."/>
        </authorList>
    </citation>
    <scope>NUCLEOTIDE SEQUENCE [LARGE SCALE GENOMIC DNA]</scope>
    <source>
        <strain evidence="2">ATCC BAA-1151 / DSM 17278 / SZ</strain>
    </source>
</reference>
<dbReference type="PANTHER" id="PTHR43143">
    <property type="entry name" value="METALLOPHOSPHOESTERASE, CALCINEURIN SUPERFAMILY"/>
    <property type="match status" value="1"/>
</dbReference>
<dbReference type="eggNOG" id="COG1409">
    <property type="taxonomic scope" value="Bacteria"/>
</dbReference>
<name>B3E2T6_TRIL1</name>